<dbReference type="GO" id="GO:0032545">
    <property type="term" value="C:CURI complex"/>
    <property type="evidence" value="ECO:0007669"/>
    <property type="project" value="TreeGrafter"/>
</dbReference>
<dbReference type="PROSITE" id="PS50102">
    <property type="entry name" value="RRM"/>
    <property type="match status" value="1"/>
</dbReference>
<dbReference type="GeneID" id="28969798"/>
<evidence type="ECO:0000313" key="8">
    <source>
        <dbReference type="Proteomes" id="UP000078595"/>
    </source>
</evidence>
<gene>
    <name evidence="6" type="ORF">I303_06099</name>
    <name evidence="7" type="ORF">I303_106079</name>
</gene>
<reference evidence="6" key="1">
    <citation type="submission" date="2013-07" db="EMBL/GenBank/DDBJ databases">
        <title>The Genome Sequence of Cryptococcus dejecticola CBS10117.</title>
        <authorList>
            <consortium name="The Broad Institute Genome Sequencing Platform"/>
            <person name="Cuomo C."/>
            <person name="Litvintseva A."/>
            <person name="Chen Y."/>
            <person name="Heitman J."/>
            <person name="Sun S."/>
            <person name="Springer D."/>
            <person name="Dromer F."/>
            <person name="Young S.K."/>
            <person name="Zeng Q."/>
            <person name="Gargeya S."/>
            <person name="Fitzgerald M."/>
            <person name="Abouelleil A."/>
            <person name="Alvarado L."/>
            <person name="Berlin A.M."/>
            <person name="Chapman S.B."/>
            <person name="Dewar J."/>
            <person name="Goldberg J."/>
            <person name="Griggs A."/>
            <person name="Gujja S."/>
            <person name="Hansen M."/>
            <person name="Howarth C."/>
            <person name="Imamovic A."/>
            <person name="Larimer J."/>
            <person name="McCowan C."/>
            <person name="Murphy C."/>
            <person name="Pearson M."/>
            <person name="Priest M."/>
            <person name="Roberts A."/>
            <person name="Saif S."/>
            <person name="Shea T."/>
            <person name="Sykes S."/>
            <person name="Wortman J."/>
            <person name="Nusbaum C."/>
            <person name="Birren B."/>
        </authorList>
    </citation>
    <scope>NUCLEOTIDE SEQUENCE [LARGE SCALE GENOMIC DNA]</scope>
    <source>
        <strain evidence="6">CBS 10117</strain>
    </source>
</reference>
<dbReference type="EMBL" id="KI894033">
    <property type="protein sequence ID" value="OBR83816.1"/>
    <property type="molecule type" value="Genomic_DNA"/>
</dbReference>
<feature type="region of interest" description="Disordered" evidence="4">
    <location>
        <begin position="1"/>
        <end position="39"/>
    </location>
</feature>
<keyword evidence="8" id="KW-1185">Reference proteome</keyword>
<feature type="domain" description="RRM" evidence="5">
    <location>
        <begin position="97"/>
        <end position="175"/>
    </location>
</feature>
<dbReference type="PANTHER" id="PTHR13191:SF0">
    <property type="entry name" value="RIBOSOMAL RNA-PROCESSING PROTEIN 7 HOMOLOG A-RELATED"/>
    <property type="match status" value="1"/>
</dbReference>
<feature type="region of interest" description="Disordered" evidence="4">
    <location>
        <begin position="140"/>
        <end position="220"/>
    </location>
</feature>
<dbReference type="Pfam" id="PF17799">
    <property type="entry name" value="RRM_Rrp7"/>
    <property type="match status" value="1"/>
</dbReference>
<dbReference type="STRING" id="1296121.A0A1A6A178"/>
<protein>
    <recommendedName>
        <fullName evidence="5">RRM domain-containing protein</fullName>
    </recommendedName>
</protein>
<keyword evidence="3" id="KW-0175">Coiled coil</keyword>
<name>A0A1A6A178_9TREE</name>
<comment type="similarity">
    <text evidence="1">Belongs to the RRP7 family.</text>
</comment>
<feature type="compositionally biased region" description="Acidic residues" evidence="4">
    <location>
        <begin position="146"/>
        <end position="175"/>
    </location>
</feature>
<dbReference type="AlphaFoldDB" id="A0A1A6A178"/>
<dbReference type="GO" id="GO:0000028">
    <property type="term" value="P:ribosomal small subunit assembly"/>
    <property type="evidence" value="ECO:0007669"/>
    <property type="project" value="TreeGrafter"/>
</dbReference>
<dbReference type="InterPro" id="IPR040446">
    <property type="entry name" value="RRP7"/>
</dbReference>
<dbReference type="Gene3D" id="6.10.250.1770">
    <property type="match status" value="1"/>
</dbReference>
<dbReference type="OrthoDB" id="5390at2759"/>
<dbReference type="InterPro" id="IPR012677">
    <property type="entry name" value="Nucleotide-bd_a/b_plait_sf"/>
</dbReference>
<feature type="coiled-coil region" evidence="3">
    <location>
        <begin position="379"/>
        <end position="406"/>
    </location>
</feature>
<feature type="compositionally biased region" description="Basic residues" evidence="4">
    <location>
        <begin position="194"/>
        <end position="205"/>
    </location>
</feature>
<dbReference type="GO" id="GO:0003723">
    <property type="term" value="F:RNA binding"/>
    <property type="evidence" value="ECO:0007669"/>
    <property type="project" value="UniProtKB-UniRule"/>
</dbReference>
<reference evidence="7" key="3">
    <citation type="submission" date="2024-02" db="EMBL/GenBank/DDBJ databases">
        <title>Comparative genomics of Cryptococcus and Kwoniella reveals pathogenesis evolution and contrasting modes of karyotype evolution via chromosome fusion or intercentromeric recombination.</title>
        <authorList>
            <person name="Coelho M.A."/>
            <person name="David-Palma M."/>
            <person name="Shea T."/>
            <person name="Bowers K."/>
            <person name="McGinley-Smith S."/>
            <person name="Mohammad A.W."/>
            <person name="Gnirke A."/>
            <person name="Yurkov A.M."/>
            <person name="Nowrousian M."/>
            <person name="Sun S."/>
            <person name="Cuomo C.A."/>
            <person name="Heitman J."/>
        </authorList>
    </citation>
    <scope>NUCLEOTIDE SEQUENCE</scope>
    <source>
        <strain evidence="7">CBS 10117</strain>
    </source>
</reference>
<dbReference type="Pfam" id="PF12923">
    <property type="entry name" value="RRP7"/>
    <property type="match status" value="1"/>
</dbReference>
<dbReference type="InterPro" id="IPR000504">
    <property type="entry name" value="RRM_dom"/>
</dbReference>
<evidence type="ECO:0000256" key="2">
    <source>
        <dbReference type="PROSITE-ProRule" id="PRU00176"/>
    </source>
</evidence>
<dbReference type="PANTHER" id="PTHR13191">
    <property type="entry name" value="RIBOSOMAL RNA PROCESSING PROTEIN 7-RELATED"/>
    <property type="match status" value="1"/>
</dbReference>
<evidence type="ECO:0000313" key="7">
    <source>
        <dbReference type="EMBL" id="WWC63476.1"/>
    </source>
</evidence>
<evidence type="ECO:0000256" key="4">
    <source>
        <dbReference type="SAM" id="MobiDB-lite"/>
    </source>
</evidence>
<reference evidence="7" key="2">
    <citation type="submission" date="2013-07" db="EMBL/GenBank/DDBJ databases">
        <authorList>
            <consortium name="The Broad Institute Genome Sequencing Platform"/>
            <person name="Cuomo C."/>
            <person name="Litvintseva A."/>
            <person name="Chen Y."/>
            <person name="Heitman J."/>
            <person name="Sun S."/>
            <person name="Springer D."/>
            <person name="Dromer F."/>
            <person name="Young S.K."/>
            <person name="Zeng Q."/>
            <person name="Gargeya S."/>
            <person name="Fitzgerald M."/>
            <person name="Abouelleil A."/>
            <person name="Alvarado L."/>
            <person name="Berlin A.M."/>
            <person name="Chapman S.B."/>
            <person name="Dewar J."/>
            <person name="Goldberg J."/>
            <person name="Griggs A."/>
            <person name="Gujja S."/>
            <person name="Hansen M."/>
            <person name="Howarth C."/>
            <person name="Imamovic A."/>
            <person name="Larimer J."/>
            <person name="McCowan C."/>
            <person name="Murphy C."/>
            <person name="Pearson M."/>
            <person name="Priest M."/>
            <person name="Roberts A."/>
            <person name="Saif S."/>
            <person name="Shea T."/>
            <person name="Sykes S."/>
            <person name="Wortman J."/>
            <person name="Nusbaum C."/>
            <person name="Birren B."/>
        </authorList>
    </citation>
    <scope>NUCLEOTIDE SEQUENCE</scope>
    <source>
        <strain evidence="7">CBS 10117</strain>
    </source>
</reference>
<sequence>MPKSAATDRLVPSSKPNHLKRKSTENVQQSTASSSSRGQPRLYSSFLPIPLILPTSLPIASSSSSKAITSVRHYIYARPHTAKPSLSGSSNDLPEGRTLFVTNLPIDAGVQDLRSIFGKWGVVEDVRIGASDVNVLEQAVKGLPVEESDNEDDKSAAGDDEEGSEQDENEEEGQEDEGKAEPRFQGDIPVRLTKNQRRNARKRAKNALPPSVPEIIPLPSLNPRSTEMGHSGSRSCHVIFLDGISITRLMSSSAETITLKNYPSEPVGLDYYTRLHQSLRPDWESVKDYADSSMARFDHLHGLLLSSRAKQQGSGALVDEDGFTVVVRSGRYGRAGARGDGFGKGGVGVASTGFAKKMQDKKKGKGAGELKDFYKFQRNERKRQELADLRSKFESDKQKVEELKKSRRFKPY</sequence>
<organism evidence="6">
    <name type="scientific">Kwoniella dejecticola CBS 10117</name>
    <dbReference type="NCBI Taxonomy" id="1296121"/>
    <lineage>
        <taxon>Eukaryota</taxon>
        <taxon>Fungi</taxon>
        <taxon>Dikarya</taxon>
        <taxon>Basidiomycota</taxon>
        <taxon>Agaricomycotina</taxon>
        <taxon>Tremellomycetes</taxon>
        <taxon>Tremellales</taxon>
        <taxon>Cryptococcaceae</taxon>
        <taxon>Kwoniella</taxon>
    </lineage>
</organism>
<dbReference type="InterPro" id="IPR035979">
    <property type="entry name" value="RBD_domain_sf"/>
</dbReference>
<dbReference type="GO" id="GO:0006364">
    <property type="term" value="P:rRNA processing"/>
    <property type="evidence" value="ECO:0007669"/>
    <property type="project" value="TreeGrafter"/>
</dbReference>
<dbReference type="Proteomes" id="UP000078595">
    <property type="component" value="Chromosome 7"/>
</dbReference>
<keyword evidence="2" id="KW-0694">RNA-binding</keyword>
<evidence type="ECO:0000259" key="5">
    <source>
        <dbReference type="PROSITE" id="PS50102"/>
    </source>
</evidence>
<evidence type="ECO:0000313" key="6">
    <source>
        <dbReference type="EMBL" id="OBR83816.1"/>
    </source>
</evidence>
<accession>A0A1A6A178</accession>
<dbReference type="InterPro" id="IPR024326">
    <property type="entry name" value="RRP7_C"/>
</dbReference>
<dbReference type="GO" id="GO:0034456">
    <property type="term" value="C:UTP-C complex"/>
    <property type="evidence" value="ECO:0007669"/>
    <property type="project" value="TreeGrafter"/>
</dbReference>
<evidence type="ECO:0000256" key="3">
    <source>
        <dbReference type="SAM" id="Coils"/>
    </source>
</evidence>
<dbReference type="RefSeq" id="XP_018261658.1">
    <property type="nucleotide sequence ID" value="XM_018409385.1"/>
</dbReference>
<dbReference type="EMBL" id="CP144536">
    <property type="protein sequence ID" value="WWC63476.1"/>
    <property type="molecule type" value="Genomic_DNA"/>
</dbReference>
<dbReference type="VEuPathDB" id="FungiDB:I303_06099"/>
<feature type="compositionally biased region" description="Polar residues" evidence="4">
    <location>
        <begin position="25"/>
        <end position="38"/>
    </location>
</feature>
<proteinExistence type="inferred from homology"/>
<dbReference type="KEGG" id="kdj:28969798"/>
<dbReference type="SUPFAM" id="SSF54928">
    <property type="entry name" value="RNA-binding domain, RBD"/>
    <property type="match status" value="1"/>
</dbReference>
<dbReference type="InterPro" id="IPR040447">
    <property type="entry name" value="RRM_Rrp7"/>
</dbReference>
<dbReference type="Gene3D" id="3.30.70.330">
    <property type="match status" value="1"/>
</dbReference>
<evidence type="ECO:0000256" key="1">
    <source>
        <dbReference type="ARBA" id="ARBA00006110"/>
    </source>
</evidence>